<accession>A0ACC2FHN9</accession>
<name>A0ACC2FHN9_DALPE</name>
<proteinExistence type="predicted"/>
<evidence type="ECO:0000313" key="1">
    <source>
        <dbReference type="EMBL" id="KAJ7990896.1"/>
    </source>
</evidence>
<evidence type="ECO:0000313" key="2">
    <source>
        <dbReference type="Proteomes" id="UP001157502"/>
    </source>
</evidence>
<dbReference type="EMBL" id="CM055754">
    <property type="protein sequence ID" value="KAJ7990896.1"/>
    <property type="molecule type" value="Genomic_DNA"/>
</dbReference>
<comment type="caution">
    <text evidence="1">The sequence shown here is derived from an EMBL/GenBank/DDBJ whole genome shotgun (WGS) entry which is preliminary data.</text>
</comment>
<dbReference type="Proteomes" id="UP001157502">
    <property type="component" value="Chromosome 27"/>
</dbReference>
<organism evidence="1 2">
    <name type="scientific">Dallia pectoralis</name>
    <name type="common">Alaska blackfish</name>
    <dbReference type="NCBI Taxonomy" id="75939"/>
    <lineage>
        <taxon>Eukaryota</taxon>
        <taxon>Metazoa</taxon>
        <taxon>Chordata</taxon>
        <taxon>Craniata</taxon>
        <taxon>Vertebrata</taxon>
        <taxon>Euteleostomi</taxon>
        <taxon>Actinopterygii</taxon>
        <taxon>Neopterygii</taxon>
        <taxon>Teleostei</taxon>
        <taxon>Protacanthopterygii</taxon>
        <taxon>Esociformes</taxon>
        <taxon>Umbridae</taxon>
        <taxon>Dallia</taxon>
    </lineage>
</organism>
<keyword evidence="2" id="KW-1185">Reference proteome</keyword>
<sequence>MLLRVASLERKTNTSKPYGRTERGQKRVRFSLCSPHLGRSRRLPEGSLLRRAVRCANTKEVEMVATALTDGGLKGGPHSCAVAKTRSLRGTVE</sequence>
<protein>
    <submittedName>
        <fullName evidence="1">Uncharacterized protein</fullName>
    </submittedName>
</protein>
<reference evidence="1" key="1">
    <citation type="submission" date="2021-05" db="EMBL/GenBank/DDBJ databases">
        <authorList>
            <person name="Pan Q."/>
            <person name="Jouanno E."/>
            <person name="Zahm M."/>
            <person name="Klopp C."/>
            <person name="Cabau C."/>
            <person name="Louis A."/>
            <person name="Berthelot C."/>
            <person name="Parey E."/>
            <person name="Roest Crollius H."/>
            <person name="Montfort J."/>
            <person name="Robinson-Rechavi M."/>
            <person name="Bouchez O."/>
            <person name="Lampietro C."/>
            <person name="Lopez Roques C."/>
            <person name="Donnadieu C."/>
            <person name="Postlethwait J."/>
            <person name="Bobe J."/>
            <person name="Dillon D."/>
            <person name="Chandos A."/>
            <person name="von Hippel F."/>
            <person name="Guiguen Y."/>
        </authorList>
    </citation>
    <scope>NUCLEOTIDE SEQUENCE</scope>
    <source>
        <strain evidence="1">YG-Jan2019</strain>
    </source>
</reference>
<gene>
    <name evidence="1" type="ORF">DPEC_G00291650</name>
</gene>